<dbReference type="InterPro" id="IPR050388">
    <property type="entry name" value="ABC_Ni/Peptide_Import"/>
</dbReference>
<reference evidence="9" key="1">
    <citation type="submission" date="2021-06" db="EMBL/GenBank/DDBJ databases">
        <authorList>
            <person name="Criscuolo A."/>
        </authorList>
    </citation>
    <scope>NUCLEOTIDE SEQUENCE</scope>
    <source>
        <strain evidence="9">CIP111600</strain>
    </source>
</reference>
<dbReference type="RefSeq" id="WP_218091112.1">
    <property type="nucleotide sequence ID" value="NZ_CAJVAS010000004.1"/>
</dbReference>
<dbReference type="InterPro" id="IPR017871">
    <property type="entry name" value="ABC_transporter-like_CS"/>
</dbReference>
<dbReference type="InterPro" id="IPR003593">
    <property type="entry name" value="AAA+_ATPase"/>
</dbReference>
<dbReference type="NCBIfam" id="TIGR01727">
    <property type="entry name" value="oligo_HPY"/>
    <property type="match status" value="1"/>
</dbReference>
<dbReference type="PANTHER" id="PTHR43297:SF2">
    <property type="entry name" value="DIPEPTIDE TRANSPORT ATP-BINDING PROTEIN DPPD"/>
    <property type="match status" value="1"/>
</dbReference>
<dbReference type="FunFam" id="3.40.50.300:FF:000016">
    <property type="entry name" value="Oligopeptide ABC transporter ATP-binding component"/>
    <property type="match status" value="1"/>
</dbReference>
<accession>A0A916JWR5</accession>
<evidence type="ECO:0000259" key="8">
    <source>
        <dbReference type="PROSITE" id="PS50893"/>
    </source>
</evidence>
<keyword evidence="3" id="KW-0813">Transport</keyword>
<comment type="caution">
    <text evidence="9">The sequence shown here is derived from an EMBL/GenBank/DDBJ whole genome shotgun (WGS) entry which is preliminary data.</text>
</comment>
<evidence type="ECO:0000313" key="10">
    <source>
        <dbReference type="Proteomes" id="UP000693672"/>
    </source>
</evidence>
<protein>
    <submittedName>
        <fullName evidence="9">Oligopeptide transport ATP-binding protein OppD</fullName>
    </submittedName>
</protein>
<evidence type="ECO:0000256" key="3">
    <source>
        <dbReference type="ARBA" id="ARBA00022448"/>
    </source>
</evidence>
<dbReference type="Pfam" id="PF08352">
    <property type="entry name" value="oligo_HPY"/>
    <property type="match status" value="1"/>
</dbReference>
<dbReference type="EMBL" id="CAJVAS010000004">
    <property type="protein sequence ID" value="CAG7610863.1"/>
    <property type="molecule type" value="Genomic_DNA"/>
</dbReference>
<proteinExistence type="inferred from homology"/>
<keyword evidence="4" id="KW-1003">Cell membrane</keyword>
<evidence type="ECO:0000256" key="4">
    <source>
        <dbReference type="ARBA" id="ARBA00022475"/>
    </source>
</evidence>
<evidence type="ECO:0000313" key="9">
    <source>
        <dbReference type="EMBL" id="CAG7610863.1"/>
    </source>
</evidence>
<sequence length="323" mass="35583">MNNLLEVRHLKTSYRTEQGEVTPVDDVSFTLKEGETLCIVGESGCGKSVTSLSILRLLGRNGFLKHGSIVFQGKDLASLSDRELNAYRGKDIAMVFQDPMSSLNPVYTIGNQLTEPIRLHLGLGRREARNHAVRLLKEVGFPRAEAVMDQYPHTLSGGMKQRVMIAMALACHPKLLVADEPTTALDVTIQAQILDLMKSIRSEHGTSIMLITHDLGVVAEMADRVMVMYAGQVVEEADVQELFDRPLHPYTAGLMRSIPHLEIEDEVLQSIPGAVPSLKDMPAGCRYQARCPLVSERCMTAPPLKESGKGHKVRCWVAEEASA</sequence>
<dbReference type="GO" id="GO:0005886">
    <property type="term" value="C:plasma membrane"/>
    <property type="evidence" value="ECO:0007669"/>
    <property type="project" value="UniProtKB-SubCell"/>
</dbReference>
<dbReference type="InterPro" id="IPR013563">
    <property type="entry name" value="Oligopep_ABC_C"/>
</dbReference>
<dbReference type="Pfam" id="PF00005">
    <property type="entry name" value="ABC_tran"/>
    <property type="match status" value="1"/>
</dbReference>
<keyword evidence="6 9" id="KW-0067">ATP-binding</keyword>
<comment type="similarity">
    <text evidence="2">Belongs to the ABC transporter superfamily.</text>
</comment>
<dbReference type="Proteomes" id="UP000693672">
    <property type="component" value="Unassembled WGS sequence"/>
</dbReference>
<evidence type="ECO:0000256" key="1">
    <source>
        <dbReference type="ARBA" id="ARBA00004202"/>
    </source>
</evidence>
<evidence type="ECO:0000256" key="2">
    <source>
        <dbReference type="ARBA" id="ARBA00005417"/>
    </source>
</evidence>
<dbReference type="GO" id="GO:0015833">
    <property type="term" value="P:peptide transport"/>
    <property type="evidence" value="ECO:0007669"/>
    <property type="project" value="InterPro"/>
</dbReference>
<dbReference type="GO" id="GO:0016887">
    <property type="term" value="F:ATP hydrolysis activity"/>
    <property type="evidence" value="ECO:0007669"/>
    <property type="project" value="InterPro"/>
</dbReference>
<dbReference type="PROSITE" id="PS50893">
    <property type="entry name" value="ABC_TRANSPORTER_2"/>
    <property type="match status" value="1"/>
</dbReference>
<dbReference type="SMART" id="SM00382">
    <property type="entry name" value="AAA"/>
    <property type="match status" value="1"/>
</dbReference>
<dbReference type="CDD" id="cd03257">
    <property type="entry name" value="ABC_NikE_OppD_transporters"/>
    <property type="match status" value="1"/>
</dbReference>
<dbReference type="PANTHER" id="PTHR43297">
    <property type="entry name" value="OLIGOPEPTIDE TRANSPORT ATP-BINDING PROTEIN APPD"/>
    <property type="match status" value="1"/>
</dbReference>
<name>A0A916JWR5_9BACL</name>
<comment type="subcellular location">
    <subcellularLocation>
        <location evidence="1">Cell membrane</location>
        <topology evidence="1">Peripheral membrane protein</topology>
    </subcellularLocation>
</comment>
<evidence type="ECO:0000256" key="5">
    <source>
        <dbReference type="ARBA" id="ARBA00022741"/>
    </source>
</evidence>
<dbReference type="GO" id="GO:0005524">
    <property type="term" value="F:ATP binding"/>
    <property type="evidence" value="ECO:0007669"/>
    <property type="project" value="UniProtKB-KW"/>
</dbReference>
<feature type="domain" description="ABC transporter" evidence="8">
    <location>
        <begin position="5"/>
        <end position="255"/>
    </location>
</feature>
<dbReference type="InterPro" id="IPR003439">
    <property type="entry name" value="ABC_transporter-like_ATP-bd"/>
</dbReference>
<keyword evidence="10" id="KW-1185">Reference proteome</keyword>
<evidence type="ECO:0000256" key="6">
    <source>
        <dbReference type="ARBA" id="ARBA00022840"/>
    </source>
</evidence>
<keyword evidence="7" id="KW-0472">Membrane</keyword>
<evidence type="ECO:0000256" key="7">
    <source>
        <dbReference type="ARBA" id="ARBA00023136"/>
    </source>
</evidence>
<keyword evidence="5" id="KW-0547">Nucleotide-binding</keyword>
<gene>
    <name evidence="9" type="primary">oppD_3</name>
    <name evidence="9" type="ORF">PAESOLCIP111_01298</name>
</gene>
<dbReference type="PROSITE" id="PS00211">
    <property type="entry name" value="ABC_TRANSPORTER_1"/>
    <property type="match status" value="1"/>
</dbReference>
<organism evidence="9 10">
    <name type="scientific">Paenibacillus solanacearum</name>
    <dbReference type="NCBI Taxonomy" id="2048548"/>
    <lineage>
        <taxon>Bacteria</taxon>
        <taxon>Bacillati</taxon>
        <taxon>Bacillota</taxon>
        <taxon>Bacilli</taxon>
        <taxon>Bacillales</taxon>
        <taxon>Paenibacillaceae</taxon>
        <taxon>Paenibacillus</taxon>
    </lineage>
</organism>
<dbReference type="AlphaFoldDB" id="A0A916JWR5"/>